<name>A0A850PR98_9MYCO</name>
<dbReference type="SUPFAM" id="SSF53613">
    <property type="entry name" value="Ribokinase-like"/>
    <property type="match status" value="1"/>
</dbReference>
<dbReference type="PANTHER" id="PTHR10584:SF166">
    <property type="entry name" value="RIBOKINASE"/>
    <property type="match status" value="1"/>
</dbReference>
<evidence type="ECO:0000259" key="4">
    <source>
        <dbReference type="Pfam" id="PF00294"/>
    </source>
</evidence>
<keyword evidence="6" id="KW-1185">Reference proteome</keyword>
<dbReference type="EMBL" id="JABFYL010000025">
    <property type="protein sequence ID" value="NVN50664.1"/>
    <property type="molecule type" value="Genomic_DNA"/>
</dbReference>
<evidence type="ECO:0000256" key="3">
    <source>
        <dbReference type="SAM" id="MobiDB-lite"/>
    </source>
</evidence>
<feature type="domain" description="Carbohydrate kinase PfkB" evidence="4">
    <location>
        <begin position="9"/>
        <end position="306"/>
    </location>
</feature>
<evidence type="ECO:0000313" key="6">
    <source>
        <dbReference type="Proteomes" id="UP000570517"/>
    </source>
</evidence>
<comment type="caution">
    <text evidence="5">The sequence shown here is derived from an EMBL/GenBank/DDBJ whole genome shotgun (WGS) entry which is preliminary data.</text>
</comment>
<organism evidence="5 6">
    <name type="scientific">Mycolicibacterium hippocampi</name>
    <dbReference type="NCBI Taxonomy" id="659824"/>
    <lineage>
        <taxon>Bacteria</taxon>
        <taxon>Bacillati</taxon>
        <taxon>Actinomycetota</taxon>
        <taxon>Actinomycetes</taxon>
        <taxon>Mycobacteriales</taxon>
        <taxon>Mycobacteriaceae</taxon>
        <taxon>Mycolicibacterium</taxon>
    </lineage>
</organism>
<dbReference type="RefSeq" id="WP_218620752.1">
    <property type="nucleotide sequence ID" value="NZ_JABFYL010000025.1"/>
</dbReference>
<feature type="region of interest" description="Disordered" evidence="3">
    <location>
        <begin position="292"/>
        <end position="320"/>
    </location>
</feature>
<evidence type="ECO:0000313" key="5">
    <source>
        <dbReference type="EMBL" id="NVN50664.1"/>
    </source>
</evidence>
<dbReference type="EC" id="2.7.1.15" evidence="5"/>
<protein>
    <submittedName>
        <fullName evidence="5">Ribokinase</fullName>
        <ecNumber evidence="5">2.7.1.15</ecNumber>
    </submittedName>
</protein>
<keyword evidence="2 5" id="KW-0418">Kinase</keyword>
<dbReference type="Gene3D" id="3.40.1190.20">
    <property type="match status" value="1"/>
</dbReference>
<feature type="compositionally biased region" description="Low complexity" evidence="3">
    <location>
        <begin position="292"/>
        <end position="302"/>
    </location>
</feature>
<proteinExistence type="predicted"/>
<dbReference type="InterPro" id="IPR011611">
    <property type="entry name" value="PfkB_dom"/>
</dbReference>
<dbReference type="PANTHER" id="PTHR10584">
    <property type="entry name" value="SUGAR KINASE"/>
    <property type="match status" value="1"/>
</dbReference>
<gene>
    <name evidence="5" type="ORF">HLY00_3382</name>
</gene>
<reference evidence="5 6" key="1">
    <citation type="submission" date="2020-05" db="EMBL/GenBank/DDBJ databases">
        <title>Draft genome sequence of Mycobacterium hippocampi DL, isolated from European seabass, Dicentrarchus labrax, reared in fish farms.</title>
        <authorList>
            <person name="Stathopoulou P."/>
            <person name="Asimakis E."/>
            <person name="Tzokas K."/>
            <person name="Batargias C."/>
            <person name="Tsiamis G."/>
        </authorList>
    </citation>
    <scope>NUCLEOTIDE SEQUENCE [LARGE SCALE GENOMIC DNA]</scope>
    <source>
        <strain evidence="5 6">DL</strain>
    </source>
</reference>
<dbReference type="Proteomes" id="UP000570517">
    <property type="component" value="Unassembled WGS sequence"/>
</dbReference>
<evidence type="ECO:0000256" key="1">
    <source>
        <dbReference type="ARBA" id="ARBA00022679"/>
    </source>
</evidence>
<accession>A0A850PR98</accession>
<dbReference type="AlphaFoldDB" id="A0A850PR98"/>
<evidence type="ECO:0000256" key="2">
    <source>
        <dbReference type="ARBA" id="ARBA00022777"/>
    </source>
</evidence>
<dbReference type="Pfam" id="PF00294">
    <property type="entry name" value="PfkB"/>
    <property type="match status" value="1"/>
</dbReference>
<dbReference type="GO" id="GO:0005829">
    <property type="term" value="C:cytosol"/>
    <property type="evidence" value="ECO:0007669"/>
    <property type="project" value="TreeGrafter"/>
</dbReference>
<dbReference type="GO" id="GO:0004747">
    <property type="term" value="F:ribokinase activity"/>
    <property type="evidence" value="ECO:0007669"/>
    <property type="project" value="UniProtKB-EC"/>
</dbReference>
<dbReference type="InterPro" id="IPR029056">
    <property type="entry name" value="Ribokinase-like"/>
</dbReference>
<sequence length="320" mass="32739">MGDRGRVISLASILVDLAVEVPRLPDRGGDVLAAGTHTDAAAGFNVVAAAARHGASCIYAGPHGTGPHGDRVRAALRAEGIPAAFPTRRDGDTGFCIVLVEPDGERTFITTPGAESIVHIADLDDLDVRTEDLIALSGYDLVYAGSGPVIAEWLTHLERGTVGPRVLLDPGPLIADIPAEVWSRVLPRLDVLTLNQREARILADADDAHHTDLLAAVLSQPGMSGDLAVVLREGPHGCLATGGPLADSVVHIPAPQVGTVVDTTGAGDTHTGVLLACLARAETLTAALTAATEAASSSVTTSGPATAPTSDTTRESSPCP</sequence>
<keyword evidence="1 5" id="KW-0808">Transferase</keyword>